<organism evidence="2 3">
    <name type="scientific">Sulfobacillus thermosulfidooxidans (strain DSM 9293 / VKM B-1269 / AT-1)</name>
    <dbReference type="NCBI Taxonomy" id="929705"/>
    <lineage>
        <taxon>Bacteria</taxon>
        <taxon>Bacillati</taxon>
        <taxon>Bacillota</taxon>
        <taxon>Clostridia</taxon>
        <taxon>Eubacteriales</taxon>
        <taxon>Clostridiales Family XVII. Incertae Sedis</taxon>
        <taxon>Sulfobacillus</taxon>
    </lineage>
</organism>
<keyword evidence="1" id="KW-0812">Transmembrane</keyword>
<dbReference type="EMBL" id="FWWY01000002">
    <property type="protein sequence ID" value="SMC08104.1"/>
    <property type="molecule type" value="Genomic_DNA"/>
</dbReference>
<accession>A0A1W1WP64</accession>
<dbReference type="Proteomes" id="UP000192660">
    <property type="component" value="Unassembled WGS sequence"/>
</dbReference>
<gene>
    <name evidence="2" type="ORF">SAMN00768000_3656</name>
</gene>
<evidence type="ECO:0000313" key="2">
    <source>
        <dbReference type="EMBL" id="SMC08104.1"/>
    </source>
</evidence>
<name>A0A1W1WP64_SULTA</name>
<keyword evidence="1" id="KW-1133">Transmembrane helix</keyword>
<dbReference type="AlphaFoldDB" id="A0A1W1WP64"/>
<proteinExistence type="predicted"/>
<keyword evidence="1" id="KW-0472">Membrane</keyword>
<evidence type="ECO:0000256" key="1">
    <source>
        <dbReference type="SAM" id="Phobius"/>
    </source>
</evidence>
<feature type="transmembrane region" description="Helical" evidence="1">
    <location>
        <begin position="59"/>
        <end position="83"/>
    </location>
</feature>
<keyword evidence="3" id="KW-1185">Reference proteome</keyword>
<reference evidence="3" key="1">
    <citation type="submission" date="2017-04" db="EMBL/GenBank/DDBJ databases">
        <authorList>
            <person name="Varghese N."/>
            <person name="Submissions S."/>
        </authorList>
    </citation>
    <scope>NUCLEOTIDE SEQUENCE [LARGE SCALE GENOMIC DNA]</scope>
    <source>
        <strain evidence="3">DSM 9293</strain>
    </source>
</reference>
<protein>
    <submittedName>
        <fullName evidence="2">Uncharacterized protein</fullName>
    </submittedName>
</protein>
<feature type="transmembrane region" description="Helical" evidence="1">
    <location>
        <begin position="32"/>
        <end position="53"/>
    </location>
</feature>
<dbReference type="RefSeq" id="WP_084662152.1">
    <property type="nucleotide sequence ID" value="NZ_FWWY01000002.1"/>
</dbReference>
<evidence type="ECO:0000313" key="3">
    <source>
        <dbReference type="Proteomes" id="UP000192660"/>
    </source>
</evidence>
<sequence>MTKTSEPERIGRSPRRSRVIPFPTLRQRRRHWVLAMTVVPVGLGGLDAGWHCVQAAPVWWWQGILAVLWLGLLGIVGAVYHLLWHAGDDTPHPSDRR</sequence>